<dbReference type="InterPro" id="IPR011990">
    <property type="entry name" value="TPR-like_helical_dom_sf"/>
</dbReference>
<dbReference type="PANTHER" id="PTHR46082">
    <property type="entry name" value="ATP/GTP-BINDING PROTEIN-RELATED"/>
    <property type="match status" value="1"/>
</dbReference>
<gene>
    <name evidence="2" type="ORF">QBC32DRAFT_385095</name>
</gene>
<organism evidence="2 3">
    <name type="scientific">Pseudoneurospora amorphoporcata</name>
    <dbReference type="NCBI Taxonomy" id="241081"/>
    <lineage>
        <taxon>Eukaryota</taxon>
        <taxon>Fungi</taxon>
        <taxon>Dikarya</taxon>
        <taxon>Ascomycota</taxon>
        <taxon>Pezizomycotina</taxon>
        <taxon>Sordariomycetes</taxon>
        <taxon>Sordariomycetidae</taxon>
        <taxon>Sordariales</taxon>
        <taxon>Sordariaceae</taxon>
        <taxon>Pseudoneurospora</taxon>
    </lineage>
</organism>
<comment type="caution">
    <text evidence="2">The sequence shown here is derived from an EMBL/GenBank/DDBJ whole genome shotgun (WGS) entry which is preliminary data.</text>
</comment>
<proteinExistence type="predicted"/>
<dbReference type="InterPro" id="IPR019734">
    <property type="entry name" value="TPR_rpt"/>
</dbReference>
<accession>A0AAN6NKI7</accession>
<evidence type="ECO:0000313" key="3">
    <source>
        <dbReference type="Proteomes" id="UP001303222"/>
    </source>
</evidence>
<sequence length="237" mass="27014">ANYVPDASTGRQTCDSYIDLYEKQWGTLFGNTDSGLLDYDNRSVMTTWTISFDKIKVRDKNAGNLLRLWAFLDNREMWHGLLQVARNNQEQWISHIQNDAKKRVFLRLTAMLIRFSVPDREYNIEDITISHATHNLGLLYSNQGRLKEAEAMYQRALEGYEKALGPDHTSTLGTVNNLGNLYSAQGRLKEADAMYLDVQVIETSKAKLGANHPNTLTSIANLAFTWNSQGRHEDAQR</sequence>
<dbReference type="PANTHER" id="PTHR46082:SF6">
    <property type="entry name" value="AAA+ ATPASE DOMAIN-CONTAINING PROTEIN-RELATED"/>
    <property type="match status" value="1"/>
</dbReference>
<dbReference type="SUPFAM" id="SSF48452">
    <property type="entry name" value="TPR-like"/>
    <property type="match status" value="1"/>
</dbReference>
<feature type="repeat" description="TPR" evidence="1">
    <location>
        <begin position="130"/>
        <end position="163"/>
    </location>
</feature>
<reference evidence="2" key="2">
    <citation type="submission" date="2023-06" db="EMBL/GenBank/DDBJ databases">
        <authorList>
            <consortium name="Lawrence Berkeley National Laboratory"/>
            <person name="Mondo S.J."/>
            <person name="Hensen N."/>
            <person name="Bonometti L."/>
            <person name="Westerberg I."/>
            <person name="Brannstrom I.O."/>
            <person name="Guillou S."/>
            <person name="Cros-Aarteil S."/>
            <person name="Calhoun S."/>
            <person name="Haridas S."/>
            <person name="Kuo A."/>
            <person name="Pangilinan J."/>
            <person name="Riley R."/>
            <person name="Labutti K."/>
            <person name="Andreopoulos B."/>
            <person name="Lipzen A."/>
            <person name="Chen C."/>
            <person name="Yanf M."/>
            <person name="Daum C."/>
            <person name="Ng V."/>
            <person name="Clum A."/>
            <person name="Steindorff A."/>
            <person name="Ohm R."/>
            <person name="Martin F."/>
            <person name="Silar P."/>
            <person name="Natvig D."/>
            <person name="Lalanne C."/>
            <person name="Gautier V."/>
            <person name="Ament-Velasquez S.L."/>
            <person name="Kruys A."/>
            <person name="Hutchinson M.I."/>
            <person name="Powell A.J."/>
            <person name="Barry K."/>
            <person name="Miller A.N."/>
            <person name="Grigoriev I.V."/>
            <person name="Debuchy R."/>
            <person name="Gladieux P."/>
            <person name="Thoren M.H."/>
            <person name="Johannesson H."/>
        </authorList>
    </citation>
    <scope>NUCLEOTIDE SEQUENCE</scope>
    <source>
        <strain evidence="2">CBS 626.80</strain>
    </source>
</reference>
<evidence type="ECO:0000313" key="2">
    <source>
        <dbReference type="EMBL" id="KAK3947250.1"/>
    </source>
</evidence>
<dbReference type="EMBL" id="MU859382">
    <property type="protein sequence ID" value="KAK3947250.1"/>
    <property type="molecule type" value="Genomic_DNA"/>
</dbReference>
<evidence type="ECO:0000256" key="1">
    <source>
        <dbReference type="PROSITE-ProRule" id="PRU00339"/>
    </source>
</evidence>
<dbReference type="AlphaFoldDB" id="A0AAN6NKI7"/>
<keyword evidence="3" id="KW-1185">Reference proteome</keyword>
<reference evidence="2" key="1">
    <citation type="journal article" date="2023" name="Mol. Phylogenet. Evol.">
        <title>Genome-scale phylogeny and comparative genomics of the fungal order Sordariales.</title>
        <authorList>
            <person name="Hensen N."/>
            <person name="Bonometti L."/>
            <person name="Westerberg I."/>
            <person name="Brannstrom I.O."/>
            <person name="Guillou S."/>
            <person name="Cros-Aarteil S."/>
            <person name="Calhoun S."/>
            <person name="Haridas S."/>
            <person name="Kuo A."/>
            <person name="Mondo S."/>
            <person name="Pangilinan J."/>
            <person name="Riley R."/>
            <person name="LaButti K."/>
            <person name="Andreopoulos B."/>
            <person name="Lipzen A."/>
            <person name="Chen C."/>
            <person name="Yan M."/>
            <person name="Daum C."/>
            <person name="Ng V."/>
            <person name="Clum A."/>
            <person name="Steindorff A."/>
            <person name="Ohm R.A."/>
            <person name="Martin F."/>
            <person name="Silar P."/>
            <person name="Natvig D.O."/>
            <person name="Lalanne C."/>
            <person name="Gautier V."/>
            <person name="Ament-Velasquez S.L."/>
            <person name="Kruys A."/>
            <person name="Hutchinson M.I."/>
            <person name="Powell A.J."/>
            <person name="Barry K."/>
            <person name="Miller A.N."/>
            <person name="Grigoriev I.V."/>
            <person name="Debuchy R."/>
            <person name="Gladieux P."/>
            <person name="Hiltunen Thoren M."/>
            <person name="Johannesson H."/>
        </authorList>
    </citation>
    <scope>NUCLEOTIDE SEQUENCE</scope>
    <source>
        <strain evidence="2">CBS 626.80</strain>
    </source>
</reference>
<dbReference type="InterPro" id="IPR053137">
    <property type="entry name" value="NLR-like"/>
</dbReference>
<dbReference type="PROSITE" id="PS50005">
    <property type="entry name" value="TPR"/>
    <property type="match status" value="1"/>
</dbReference>
<dbReference type="Proteomes" id="UP001303222">
    <property type="component" value="Unassembled WGS sequence"/>
</dbReference>
<protein>
    <recommendedName>
        <fullName evidence="4">Kinesin light chain</fullName>
    </recommendedName>
</protein>
<keyword evidence="1" id="KW-0802">TPR repeat</keyword>
<evidence type="ECO:0008006" key="4">
    <source>
        <dbReference type="Google" id="ProtNLM"/>
    </source>
</evidence>
<feature type="non-terminal residue" evidence="2">
    <location>
        <position position="1"/>
    </location>
</feature>
<dbReference type="Pfam" id="PF13424">
    <property type="entry name" value="TPR_12"/>
    <property type="match status" value="1"/>
</dbReference>
<dbReference type="Gene3D" id="1.25.40.10">
    <property type="entry name" value="Tetratricopeptide repeat domain"/>
    <property type="match status" value="1"/>
</dbReference>
<name>A0AAN6NKI7_9PEZI</name>